<dbReference type="PANTHER" id="PTHR45653:SF10">
    <property type="entry name" value="MYOBLAST CITY, ISOFORM B"/>
    <property type="match status" value="1"/>
</dbReference>
<evidence type="ECO:0000256" key="1">
    <source>
        <dbReference type="SAM" id="MobiDB-lite"/>
    </source>
</evidence>
<accession>A0A5J4X3M9</accession>
<comment type="caution">
    <text evidence="2">The sequence shown here is derived from an EMBL/GenBank/DDBJ whole genome shotgun (WGS) entry which is preliminary data.</text>
</comment>
<protein>
    <submittedName>
        <fullName evidence="2">Uncharacterized protein</fullName>
    </submittedName>
</protein>
<dbReference type="Proteomes" id="UP000324800">
    <property type="component" value="Unassembled WGS sequence"/>
</dbReference>
<organism evidence="2 3">
    <name type="scientific">Streblomastix strix</name>
    <dbReference type="NCBI Taxonomy" id="222440"/>
    <lineage>
        <taxon>Eukaryota</taxon>
        <taxon>Metamonada</taxon>
        <taxon>Preaxostyla</taxon>
        <taxon>Oxymonadida</taxon>
        <taxon>Streblomastigidae</taxon>
        <taxon>Streblomastix</taxon>
    </lineage>
</organism>
<dbReference type="GO" id="GO:0007264">
    <property type="term" value="P:small GTPase-mediated signal transduction"/>
    <property type="evidence" value="ECO:0007669"/>
    <property type="project" value="InterPro"/>
</dbReference>
<feature type="compositionally biased region" description="Polar residues" evidence="1">
    <location>
        <begin position="148"/>
        <end position="163"/>
    </location>
</feature>
<dbReference type="GO" id="GO:0005737">
    <property type="term" value="C:cytoplasm"/>
    <property type="evidence" value="ECO:0007669"/>
    <property type="project" value="TreeGrafter"/>
</dbReference>
<feature type="region of interest" description="Disordered" evidence="1">
    <location>
        <begin position="372"/>
        <end position="401"/>
    </location>
</feature>
<dbReference type="EMBL" id="SNRW01000368">
    <property type="protein sequence ID" value="KAA6401583.1"/>
    <property type="molecule type" value="Genomic_DNA"/>
</dbReference>
<reference evidence="2 3" key="1">
    <citation type="submission" date="2019-03" db="EMBL/GenBank/DDBJ databases">
        <title>Single cell metagenomics reveals metabolic interactions within the superorganism composed of flagellate Streblomastix strix and complex community of Bacteroidetes bacteria on its surface.</title>
        <authorList>
            <person name="Treitli S.C."/>
            <person name="Kolisko M."/>
            <person name="Husnik F."/>
            <person name="Keeling P."/>
            <person name="Hampl V."/>
        </authorList>
    </citation>
    <scope>NUCLEOTIDE SEQUENCE [LARGE SCALE GENOMIC DNA]</scope>
    <source>
        <strain evidence="2">ST1C</strain>
    </source>
</reference>
<feature type="region of interest" description="Disordered" evidence="1">
    <location>
        <begin position="131"/>
        <end position="209"/>
    </location>
</feature>
<name>A0A5J4X3M9_9EUKA</name>
<dbReference type="GO" id="GO:0005085">
    <property type="term" value="F:guanyl-nucleotide exchange factor activity"/>
    <property type="evidence" value="ECO:0007669"/>
    <property type="project" value="InterPro"/>
</dbReference>
<dbReference type="InterPro" id="IPR043161">
    <property type="entry name" value="DOCK_C_lobe_A"/>
</dbReference>
<sequence length="512" mass="57021">MTNPCEEDEDELAYCYLRLIDYVTDTNRTDLKVEYLFSLQKLHSLLEHNAEAGECLIQISNEYQFSDVVLPAISGCFKQESMKERKKAVVSKAVDYFSKINQPVTGPRNNISGYGGESVVLCGLLMDSESQRESDTKTGSMGGRGSSDDQSNILTTTESVGINSNDRSSSVSSSDSQSVNRTGSISSTRSQSSSISGNSANPSISGSSQSSFCQIPFDVENNEKMQYIIVTDNMEPVPEDLYEQIRGKYENAIIYTSQPTYENAGPPKRTTQLTPEQKLHEMMFAKKSYFASTQANVTSLYGSKIPALQQYWITHTFVRVEEPLPTICRRVVAVSADVVQNPPIQNIIQRLHEQTEVLLNIIASLQNSKPQTKLQDQKIQNEGEEKDQDVVSKSGMVSPQSMQQTQKDLKELGIDQKLALPIMTTIITDKQIIQAYTDDSFLNRAPKSLFRNKLPDLFIALQNDIGAAGECMNCQAKLTDKKAEIMAYCNIKQDYDTLVSDLNKKLKSIANQ</sequence>
<evidence type="ECO:0000313" key="2">
    <source>
        <dbReference type="EMBL" id="KAA6401583.1"/>
    </source>
</evidence>
<gene>
    <name evidence="2" type="ORF">EZS28_002888</name>
</gene>
<dbReference type="InterPro" id="IPR026791">
    <property type="entry name" value="DOCK"/>
</dbReference>
<dbReference type="PANTHER" id="PTHR45653">
    <property type="entry name" value="DEDICATOR OF CYTOKINESIS"/>
    <property type="match status" value="1"/>
</dbReference>
<dbReference type="GO" id="GO:0005886">
    <property type="term" value="C:plasma membrane"/>
    <property type="evidence" value="ECO:0007669"/>
    <property type="project" value="TreeGrafter"/>
</dbReference>
<evidence type="ECO:0000313" key="3">
    <source>
        <dbReference type="Proteomes" id="UP000324800"/>
    </source>
</evidence>
<dbReference type="Gene3D" id="1.25.40.410">
    <property type="match status" value="1"/>
</dbReference>
<dbReference type="AlphaFoldDB" id="A0A5J4X3M9"/>
<dbReference type="GO" id="GO:0031267">
    <property type="term" value="F:small GTPase binding"/>
    <property type="evidence" value="ECO:0007669"/>
    <property type="project" value="TreeGrafter"/>
</dbReference>
<feature type="compositionally biased region" description="Low complexity" evidence="1">
    <location>
        <begin position="164"/>
        <end position="209"/>
    </location>
</feature>
<proteinExistence type="predicted"/>